<organism evidence="3 4">
    <name type="scientific">Podospora fimiseda</name>
    <dbReference type="NCBI Taxonomy" id="252190"/>
    <lineage>
        <taxon>Eukaryota</taxon>
        <taxon>Fungi</taxon>
        <taxon>Dikarya</taxon>
        <taxon>Ascomycota</taxon>
        <taxon>Pezizomycotina</taxon>
        <taxon>Sordariomycetes</taxon>
        <taxon>Sordariomycetidae</taxon>
        <taxon>Sordariales</taxon>
        <taxon>Podosporaceae</taxon>
        <taxon>Podospora</taxon>
    </lineage>
</organism>
<dbReference type="GO" id="GO:0016787">
    <property type="term" value="F:hydrolase activity"/>
    <property type="evidence" value="ECO:0007669"/>
    <property type="project" value="UniProtKB-KW"/>
</dbReference>
<evidence type="ECO:0000313" key="3">
    <source>
        <dbReference type="EMBL" id="KAK4223957.1"/>
    </source>
</evidence>
<gene>
    <name evidence="3" type="ORF">QBC38DRAFT_486531</name>
</gene>
<keyword evidence="4" id="KW-1185">Reference proteome</keyword>
<dbReference type="EMBL" id="MU865408">
    <property type="protein sequence ID" value="KAK4223957.1"/>
    <property type="molecule type" value="Genomic_DNA"/>
</dbReference>
<keyword evidence="1 3" id="KW-0378">Hydrolase</keyword>
<protein>
    <submittedName>
        <fullName evidence="3">Alpha/Beta hydrolase protein</fullName>
    </submittedName>
</protein>
<proteinExistence type="predicted"/>
<dbReference type="InterPro" id="IPR013094">
    <property type="entry name" value="AB_hydrolase_3"/>
</dbReference>
<evidence type="ECO:0000313" key="4">
    <source>
        <dbReference type="Proteomes" id="UP001301958"/>
    </source>
</evidence>
<dbReference type="Gene3D" id="3.40.50.1820">
    <property type="entry name" value="alpha/beta hydrolase"/>
    <property type="match status" value="1"/>
</dbReference>
<dbReference type="InterPro" id="IPR029058">
    <property type="entry name" value="AB_hydrolase_fold"/>
</dbReference>
<reference evidence="3" key="2">
    <citation type="submission" date="2023-05" db="EMBL/GenBank/DDBJ databases">
        <authorList>
            <consortium name="Lawrence Berkeley National Laboratory"/>
            <person name="Steindorff A."/>
            <person name="Hensen N."/>
            <person name="Bonometti L."/>
            <person name="Westerberg I."/>
            <person name="Brannstrom I.O."/>
            <person name="Guillou S."/>
            <person name="Cros-Aarteil S."/>
            <person name="Calhoun S."/>
            <person name="Haridas S."/>
            <person name="Kuo A."/>
            <person name="Mondo S."/>
            <person name="Pangilinan J."/>
            <person name="Riley R."/>
            <person name="Labutti K."/>
            <person name="Andreopoulos B."/>
            <person name="Lipzen A."/>
            <person name="Chen C."/>
            <person name="Yanf M."/>
            <person name="Daum C."/>
            <person name="Ng V."/>
            <person name="Clum A."/>
            <person name="Ohm R."/>
            <person name="Martin F."/>
            <person name="Silar P."/>
            <person name="Natvig D."/>
            <person name="Lalanne C."/>
            <person name="Gautier V."/>
            <person name="Ament-Velasquez S.L."/>
            <person name="Kruys A."/>
            <person name="Hutchinson M.I."/>
            <person name="Powell A.J."/>
            <person name="Barry K."/>
            <person name="Miller A.N."/>
            <person name="Grigoriev I.V."/>
            <person name="Debuchy R."/>
            <person name="Gladieux P."/>
            <person name="Thoren M.H."/>
            <person name="Johannesson H."/>
        </authorList>
    </citation>
    <scope>NUCLEOTIDE SEQUENCE</scope>
    <source>
        <strain evidence="3">CBS 990.96</strain>
    </source>
</reference>
<sequence length="315" mass="33802">MPSPIILDRDYQAAIAPYAGYAPPIPSDAGTLRLQNDMAIQAVMSVFPAPEDSVEETKIPYSSAGAQLQLHKFVPSGNKAGGGCILYIHGGGLVSGSVPLFRKDIIRYAFETGLPIYAPTYRLAPEHPFPAAIEDVYSALEYLRDNAEKEGIDASKMAVMGTSAGGGIGAGVALMARDKGFSPPISKLVLIYPMLDDRTKLGPDHPVNEHLTWTTKKNEIGWSSYLGGDGKEVSEYAAPARAKDVSGLPKTYIDVGGVDLFKDEAIAFAARLVAADVETEFHLYPGVPHGWEWISATAPVTKKAVQNRVWALTNL</sequence>
<dbReference type="InterPro" id="IPR050300">
    <property type="entry name" value="GDXG_lipolytic_enzyme"/>
</dbReference>
<dbReference type="PANTHER" id="PTHR48081">
    <property type="entry name" value="AB HYDROLASE SUPERFAMILY PROTEIN C4A8.06C"/>
    <property type="match status" value="1"/>
</dbReference>
<dbReference type="Pfam" id="PF07859">
    <property type="entry name" value="Abhydrolase_3"/>
    <property type="match status" value="1"/>
</dbReference>
<dbReference type="Proteomes" id="UP001301958">
    <property type="component" value="Unassembled WGS sequence"/>
</dbReference>
<evidence type="ECO:0000259" key="2">
    <source>
        <dbReference type="Pfam" id="PF07859"/>
    </source>
</evidence>
<evidence type="ECO:0000256" key="1">
    <source>
        <dbReference type="ARBA" id="ARBA00022801"/>
    </source>
</evidence>
<dbReference type="AlphaFoldDB" id="A0AAN7BIN7"/>
<name>A0AAN7BIN7_9PEZI</name>
<reference evidence="3" key="1">
    <citation type="journal article" date="2023" name="Mol. Phylogenet. Evol.">
        <title>Genome-scale phylogeny and comparative genomics of the fungal order Sordariales.</title>
        <authorList>
            <person name="Hensen N."/>
            <person name="Bonometti L."/>
            <person name="Westerberg I."/>
            <person name="Brannstrom I.O."/>
            <person name="Guillou S."/>
            <person name="Cros-Aarteil S."/>
            <person name="Calhoun S."/>
            <person name="Haridas S."/>
            <person name="Kuo A."/>
            <person name="Mondo S."/>
            <person name="Pangilinan J."/>
            <person name="Riley R."/>
            <person name="LaButti K."/>
            <person name="Andreopoulos B."/>
            <person name="Lipzen A."/>
            <person name="Chen C."/>
            <person name="Yan M."/>
            <person name="Daum C."/>
            <person name="Ng V."/>
            <person name="Clum A."/>
            <person name="Steindorff A."/>
            <person name="Ohm R.A."/>
            <person name="Martin F."/>
            <person name="Silar P."/>
            <person name="Natvig D.O."/>
            <person name="Lalanne C."/>
            <person name="Gautier V."/>
            <person name="Ament-Velasquez S.L."/>
            <person name="Kruys A."/>
            <person name="Hutchinson M.I."/>
            <person name="Powell A.J."/>
            <person name="Barry K."/>
            <person name="Miller A.N."/>
            <person name="Grigoriev I.V."/>
            <person name="Debuchy R."/>
            <person name="Gladieux P."/>
            <person name="Hiltunen Thoren M."/>
            <person name="Johannesson H."/>
        </authorList>
    </citation>
    <scope>NUCLEOTIDE SEQUENCE</scope>
    <source>
        <strain evidence="3">CBS 990.96</strain>
    </source>
</reference>
<dbReference type="PANTHER" id="PTHR48081:SF8">
    <property type="entry name" value="ALPHA_BETA HYDROLASE FOLD-3 DOMAIN-CONTAINING PROTEIN-RELATED"/>
    <property type="match status" value="1"/>
</dbReference>
<accession>A0AAN7BIN7</accession>
<dbReference type="SUPFAM" id="SSF53474">
    <property type="entry name" value="alpha/beta-Hydrolases"/>
    <property type="match status" value="1"/>
</dbReference>
<feature type="domain" description="Alpha/beta hydrolase fold-3" evidence="2">
    <location>
        <begin position="85"/>
        <end position="291"/>
    </location>
</feature>
<comment type="caution">
    <text evidence="3">The sequence shown here is derived from an EMBL/GenBank/DDBJ whole genome shotgun (WGS) entry which is preliminary data.</text>
</comment>